<dbReference type="EMBL" id="BAABKO010000001">
    <property type="protein sequence ID" value="GAA4763677.1"/>
    <property type="molecule type" value="Genomic_DNA"/>
</dbReference>
<reference evidence="2" key="1">
    <citation type="journal article" date="2019" name="Int. J. Syst. Evol. Microbiol.">
        <title>The Global Catalogue of Microorganisms (GCM) 10K type strain sequencing project: providing services to taxonomists for standard genome sequencing and annotation.</title>
        <authorList>
            <consortium name="The Broad Institute Genomics Platform"/>
            <consortium name="The Broad Institute Genome Sequencing Center for Infectious Disease"/>
            <person name="Wu L."/>
            <person name="Ma J."/>
        </authorList>
    </citation>
    <scope>NUCLEOTIDE SEQUENCE [LARGE SCALE GENOMIC DNA]</scope>
    <source>
        <strain evidence="2">JCM 18537</strain>
    </source>
</reference>
<accession>A0ABP8ZR16</accession>
<name>A0ABP8ZR16_9MICO</name>
<dbReference type="Proteomes" id="UP001501645">
    <property type="component" value="Unassembled WGS sequence"/>
</dbReference>
<evidence type="ECO:0000313" key="2">
    <source>
        <dbReference type="Proteomes" id="UP001501645"/>
    </source>
</evidence>
<sequence length="131" mass="13413">MGGLLLLVPLAYLVVMLGSVQEHALGVEAAARHAAHVLARSDGHAEGIGEVQRVIAAVAVEYGMDPAALEVAVTCPGAHSGCPEPGTTVVVTIAAQVPLPFIPPVLGLDQLASFPVEATSAQRVSRFWDGS</sequence>
<proteinExistence type="predicted"/>
<keyword evidence="2" id="KW-1185">Reference proteome</keyword>
<evidence type="ECO:0008006" key="3">
    <source>
        <dbReference type="Google" id="ProtNLM"/>
    </source>
</evidence>
<evidence type="ECO:0000313" key="1">
    <source>
        <dbReference type="EMBL" id="GAA4763677.1"/>
    </source>
</evidence>
<organism evidence="1 2">
    <name type="scientific">Microbacterium gilvum</name>
    <dbReference type="NCBI Taxonomy" id="1336204"/>
    <lineage>
        <taxon>Bacteria</taxon>
        <taxon>Bacillati</taxon>
        <taxon>Actinomycetota</taxon>
        <taxon>Actinomycetes</taxon>
        <taxon>Micrococcales</taxon>
        <taxon>Microbacteriaceae</taxon>
        <taxon>Microbacterium</taxon>
    </lineage>
</organism>
<gene>
    <name evidence="1" type="ORF">GCM10023351_02890</name>
</gene>
<protein>
    <recommendedName>
        <fullName evidence="3">TadE family protein</fullName>
    </recommendedName>
</protein>
<comment type="caution">
    <text evidence="1">The sequence shown here is derived from an EMBL/GenBank/DDBJ whole genome shotgun (WGS) entry which is preliminary data.</text>
</comment>